<name>A0A6M3IG60_9ZZZZ</name>
<sequence length="603" mass="70411">MHLSLTTGGLVQENRTKIFWGSRFSSDLVGNAYGYRIHNEELLKAAERIADISEEGEDAVIIVSPEFYKERVPGKVNWLYTMFEGTTLPKLYQRSIQKADYLLAPSTWVKGLLEKYFDKDKIFVVNHGISKEFTYKRRFYPPSRTPFRYLWIGAPNPRKGWEELIVVWREIFEKMPDVELYIKTTVLDKVERKGNVILDARNISREDLLKLYHSAHCFVFPTRGEGFGFTLAEAMATGCPCVATYYSGLTDFFSSFVGYPVGYVLGPGRMTFIGATGDERTHDTQMAYPDIEDLAMAMMDVKINYAEALSRGDSGSRQIKKDFTWGKAARKLVDLVETHGGLKNIDVKKKERETKKFVIEMKKSEKKYVMTMCAYNRPDYTKQVLDHLQGCVGIEKYLFIPCVEPGNQEVVDLFKKISFVECKPIFHEKKLGVNENTWYALKSGFELCDFVIHLEDDTVPGRDFLLYMEWARKKYRRDTEVFSVCGYNKIDNKPKEKDNFRVFKNNWFTPWGWGTWIGRWQGMIELYWHDNVETSWDIFMNNYLRRKKNEIRPILSRIQNIGEKGGTFVTPEFHKENQYNPIWVESVELQKEEEFKEIENGIH</sequence>
<dbReference type="Gene3D" id="3.40.50.2000">
    <property type="entry name" value="Glycogen Phosphorylase B"/>
    <property type="match status" value="1"/>
</dbReference>
<dbReference type="PANTHER" id="PTHR46656">
    <property type="entry name" value="PUTATIVE-RELATED"/>
    <property type="match status" value="1"/>
</dbReference>
<dbReference type="PANTHER" id="PTHR46656:SF3">
    <property type="entry name" value="PUTATIVE-RELATED"/>
    <property type="match status" value="1"/>
</dbReference>
<dbReference type="AlphaFoldDB" id="A0A6M3IG60"/>
<dbReference type="EMBL" id="MT141216">
    <property type="protein sequence ID" value="QJA56404.1"/>
    <property type="molecule type" value="Genomic_DNA"/>
</dbReference>
<dbReference type="Gene3D" id="3.90.550.10">
    <property type="entry name" value="Spore Coat Polysaccharide Biosynthesis Protein SpsA, Chain A"/>
    <property type="match status" value="1"/>
</dbReference>
<dbReference type="InterPro" id="IPR029044">
    <property type="entry name" value="Nucleotide-diphossugar_trans"/>
</dbReference>
<dbReference type="GO" id="GO:0016740">
    <property type="term" value="F:transferase activity"/>
    <property type="evidence" value="ECO:0007669"/>
    <property type="project" value="UniProtKB-KW"/>
</dbReference>
<evidence type="ECO:0000313" key="1">
    <source>
        <dbReference type="EMBL" id="QJA56404.1"/>
    </source>
</evidence>
<proteinExistence type="predicted"/>
<dbReference type="SUPFAM" id="SSF53756">
    <property type="entry name" value="UDP-Glycosyltransferase/glycogen phosphorylase"/>
    <property type="match status" value="1"/>
</dbReference>
<dbReference type="Pfam" id="PF13692">
    <property type="entry name" value="Glyco_trans_1_4"/>
    <property type="match status" value="1"/>
</dbReference>
<gene>
    <name evidence="1" type="ORF">MM415B01860_0010</name>
</gene>
<accession>A0A6M3IG60</accession>
<reference evidence="1" key="1">
    <citation type="submission" date="2020-03" db="EMBL/GenBank/DDBJ databases">
        <title>The deep terrestrial virosphere.</title>
        <authorList>
            <person name="Holmfeldt K."/>
            <person name="Nilsson E."/>
            <person name="Simone D."/>
            <person name="Lopez-Fernandez M."/>
            <person name="Wu X."/>
            <person name="de Brujin I."/>
            <person name="Lundin D."/>
            <person name="Andersson A."/>
            <person name="Bertilsson S."/>
            <person name="Dopson M."/>
        </authorList>
    </citation>
    <scope>NUCLEOTIDE SEQUENCE</scope>
    <source>
        <strain evidence="1">MM415B01860</strain>
    </source>
</reference>
<keyword evidence="1" id="KW-0808">Transferase</keyword>
<dbReference type="SUPFAM" id="SSF53448">
    <property type="entry name" value="Nucleotide-diphospho-sugar transferases"/>
    <property type="match status" value="1"/>
</dbReference>
<organism evidence="1">
    <name type="scientific">viral metagenome</name>
    <dbReference type="NCBI Taxonomy" id="1070528"/>
    <lineage>
        <taxon>unclassified sequences</taxon>
        <taxon>metagenomes</taxon>
        <taxon>organismal metagenomes</taxon>
    </lineage>
</organism>
<protein>
    <submittedName>
        <fullName evidence="1">Putative glycosyltransferase</fullName>
    </submittedName>
</protein>
<dbReference type="CDD" id="cd03801">
    <property type="entry name" value="GT4_PimA-like"/>
    <property type="match status" value="1"/>
</dbReference>